<evidence type="ECO:0000313" key="2">
    <source>
        <dbReference type="EMBL" id="MPC40046.1"/>
    </source>
</evidence>
<accession>A0A5B7F3W1</accession>
<name>A0A5B7F3W1_PORTR</name>
<protein>
    <submittedName>
        <fullName evidence="2">Uncharacterized protein</fullName>
    </submittedName>
</protein>
<comment type="caution">
    <text evidence="2">The sequence shown here is derived from an EMBL/GenBank/DDBJ whole genome shotgun (WGS) entry which is preliminary data.</text>
</comment>
<evidence type="ECO:0000313" key="3">
    <source>
        <dbReference type="Proteomes" id="UP000324222"/>
    </source>
</evidence>
<sequence length="212" mass="22348">MKCQHLAVVVVCAVAVSALSVSRPEEPANDDGVAKLLGIGVVGLPTFPSQAFTVTVVETVSAQTTVTTDCALMVDYCIPRSSLGRGGTPTIEPTIPVLIATLPGTITSDAAFISSNTNDEPADSLVKILDSSIDETIHTTQNFGVEPIATVNIQTPPAAETPTHTIAIESPQESPRDGDLIIPASAVTLCRCKAPDSHNRHLHLYCIHRDHH</sequence>
<gene>
    <name evidence="2" type="ORF">E2C01_033598</name>
</gene>
<keyword evidence="1" id="KW-0732">Signal</keyword>
<reference evidence="2 3" key="1">
    <citation type="submission" date="2019-05" db="EMBL/GenBank/DDBJ databases">
        <title>Another draft genome of Portunus trituberculatus and its Hox gene families provides insights of decapod evolution.</title>
        <authorList>
            <person name="Jeong J.-H."/>
            <person name="Song I."/>
            <person name="Kim S."/>
            <person name="Choi T."/>
            <person name="Kim D."/>
            <person name="Ryu S."/>
            <person name="Kim W."/>
        </authorList>
    </citation>
    <scope>NUCLEOTIDE SEQUENCE [LARGE SCALE GENOMIC DNA]</scope>
    <source>
        <tissue evidence="2">Muscle</tissue>
    </source>
</reference>
<dbReference type="AlphaFoldDB" id="A0A5B7F3W1"/>
<feature type="signal peptide" evidence="1">
    <location>
        <begin position="1"/>
        <end position="18"/>
    </location>
</feature>
<dbReference type="Proteomes" id="UP000324222">
    <property type="component" value="Unassembled WGS sequence"/>
</dbReference>
<evidence type="ECO:0000256" key="1">
    <source>
        <dbReference type="SAM" id="SignalP"/>
    </source>
</evidence>
<dbReference type="EMBL" id="VSRR010004560">
    <property type="protein sequence ID" value="MPC40046.1"/>
    <property type="molecule type" value="Genomic_DNA"/>
</dbReference>
<organism evidence="2 3">
    <name type="scientific">Portunus trituberculatus</name>
    <name type="common">Swimming crab</name>
    <name type="synonym">Neptunus trituberculatus</name>
    <dbReference type="NCBI Taxonomy" id="210409"/>
    <lineage>
        <taxon>Eukaryota</taxon>
        <taxon>Metazoa</taxon>
        <taxon>Ecdysozoa</taxon>
        <taxon>Arthropoda</taxon>
        <taxon>Crustacea</taxon>
        <taxon>Multicrustacea</taxon>
        <taxon>Malacostraca</taxon>
        <taxon>Eumalacostraca</taxon>
        <taxon>Eucarida</taxon>
        <taxon>Decapoda</taxon>
        <taxon>Pleocyemata</taxon>
        <taxon>Brachyura</taxon>
        <taxon>Eubrachyura</taxon>
        <taxon>Portunoidea</taxon>
        <taxon>Portunidae</taxon>
        <taxon>Portuninae</taxon>
        <taxon>Portunus</taxon>
    </lineage>
</organism>
<keyword evidence="3" id="KW-1185">Reference proteome</keyword>
<feature type="chain" id="PRO_5022975468" evidence="1">
    <location>
        <begin position="19"/>
        <end position="212"/>
    </location>
</feature>
<proteinExistence type="predicted"/>